<evidence type="ECO:0000256" key="2">
    <source>
        <dbReference type="SAM" id="SignalP"/>
    </source>
</evidence>
<dbReference type="HOGENOM" id="CLU_1132938_0_0_5"/>
<evidence type="ECO:0000313" key="4">
    <source>
        <dbReference type="Proteomes" id="UP000005954"/>
    </source>
</evidence>
<keyword evidence="1" id="KW-1133">Transmembrane helix</keyword>
<gene>
    <name evidence="3" type="ORF">ISM_17180</name>
</gene>
<organism evidence="3 4">
    <name type="scientific">Roseovarius nubinhibens (strain ATCC BAA-591 / DSM 15170 / ISM)</name>
    <dbReference type="NCBI Taxonomy" id="89187"/>
    <lineage>
        <taxon>Bacteria</taxon>
        <taxon>Pseudomonadati</taxon>
        <taxon>Pseudomonadota</taxon>
        <taxon>Alphaproteobacteria</taxon>
        <taxon>Rhodobacterales</taxon>
        <taxon>Roseobacteraceae</taxon>
        <taxon>Roseovarius</taxon>
    </lineage>
</organism>
<comment type="caution">
    <text evidence="3">The sequence shown here is derived from an EMBL/GenBank/DDBJ whole genome shotgun (WGS) entry which is preliminary data.</text>
</comment>
<reference evidence="3 4" key="1">
    <citation type="submission" date="2005-12" db="EMBL/GenBank/DDBJ databases">
        <authorList>
            <person name="Moran M.A."/>
            <person name="Ferriera S."/>
            <person name="Johnson J."/>
            <person name="Kravitz S."/>
            <person name="Halpern A."/>
            <person name="Remington K."/>
            <person name="Beeson K."/>
            <person name="Tran B."/>
            <person name="Rogers Y.-H."/>
            <person name="Friedman R."/>
            <person name="Venter J.C."/>
        </authorList>
    </citation>
    <scope>NUCLEOTIDE SEQUENCE [LARGE SCALE GENOMIC DNA]</scope>
    <source>
        <strain evidence="4">ATCC BAA-591 / DSM 15170 / ISM</strain>
    </source>
</reference>
<dbReference type="AlphaFoldDB" id="A3SQ80"/>
<evidence type="ECO:0000313" key="3">
    <source>
        <dbReference type="EMBL" id="EAP76620.1"/>
    </source>
</evidence>
<dbReference type="EMBL" id="AALY01000002">
    <property type="protein sequence ID" value="EAP76620.1"/>
    <property type="molecule type" value="Genomic_DNA"/>
</dbReference>
<name>A3SQ80_ROSNI</name>
<accession>A3SQ80</accession>
<dbReference type="Proteomes" id="UP000005954">
    <property type="component" value="Unassembled WGS sequence"/>
</dbReference>
<protein>
    <submittedName>
        <fullName evidence="3">Uncharacterized protein</fullName>
    </submittedName>
</protein>
<keyword evidence="4" id="KW-1185">Reference proteome</keyword>
<sequence length="245" mass="26095">MRHLTLALLLGALAALLRPATAQTAHSDETLGVSFALPQSDWLELETTAPIRFAIGNLTTPEASQGALWRACFLQGGPYPEAMTPPQTTGDLLSDMTAEGAEIFARSRGDGLARQGYTLDSAEATPRQDGYPSWDYHATGEIQSVPVTLTARTLFLKTTVATLSCELYPGNAPQGTDLGATRAEITQILASLAPLPAAALPQGTASKRADRTDSLLATIGRGIGIVILALFAILLTRRLTRRKRR</sequence>
<dbReference type="RefSeq" id="WP_009815445.1">
    <property type="nucleotide sequence ID" value="NZ_CH724156.1"/>
</dbReference>
<keyword evidence="2" id="KW-0732">Signal</keyword>
<feature type="transmembrane region" description="Helical" evidence="1">
    <location>
        <begin position="215"/>
        <end position="235"/>
    </location>
</feature>
<feature type="chain" id="PRO_5002659598" evidence="2">
    <location>
        <begin position="23"/>
        <end position="245"/>
    </location>
</feature>
<evidence type="ECO:0000256" key="1">
    <source>
        <dbReference type="SAM" id="Phobius"/>
    </source>
</evidence>
<keyword evidence="1" id="KW-0472">Membrane</keyword>
<keyword evidence="1" id="KW-0812">Transmembrane</keyword>
<proteinExistence type="predicted"/>
<feature type="signal peptide" evidence="2">
    <location>
        <begin position="1"/>
        <end position="22"/>
    </location>
</feature>